<gene>
    <name evidence="1" type="primary">gp_23116</name>
</gene>
<organism evidence="1 2">
    <name type="scientific">uncultured phage cr9_1</name>
    <dbReference type="NCBI Taxonomy" id="2986400"/>
    <lineage>
        <taxon>Viruses</taxon>
        <taxon>Duplodnaviria</taxon>
        <taxon>Heunggongvirae</taxon>
        <taxon>Uroviricota</taxon>
        <taxon>Caudoviricetes</taxon>
        <taxon>Crassvirales</taxon>
        <taxon>Intestiviridae</taxon>
        <taxon>Crudevirinae</taxon>
        <taxon>Dabirmavirus</taxon>
        <taxon>Dabirmavirus hominis</taxon>
    </lineage>
</organism>
<reference evidence="1 2" key="1">
    <citation type="submission" date="2021-04" db="EMBL/GenBank/DDBJ databases">
        <authorList>
            <person name="Shkoporov A.N."/>
            <person name="Stockdale S.R."/>
            <person name="Guerin E."/>
            <person name="Ross R.P."/>
            <person name="Hill C."/>
        </authorList>
    </citation>
    <scope>NUCLEOTIDE SEQUENCE [LARGE SCALE GENOMIC DNA]</scope>
    <source>
        <strain evidence="2">cr9_1</strain>
    </source>
</reference>
<sequence length="195" mass="22263">MVTNERNIGKVSISCDGVWDIRKDYDKLCLVTDGSYNYISRKQVPNGTDITNEEYWQKLYSVISTNGFYRIPGNIEDININTNPEGLEIVLGNYLDLKSAVLSNNIILTKTSILNVVVAGIDGLSVVIEYMCFGENKISKYQYFLRVDEYYRWKQVSSIQEQVFLKVDVVLDDTSNNAVANKLVTSIIKKIINWH</sequence>
<protein>
    <submittedName>
        <fullName evidence="1">Uncharacterized protein</fullName>
    </submittedName>
</protein>
<dbReference type="EMBL" id="MZ130486">
    <property type="protein sequence ID" value="QWM90183.1"/>
    <property type="molecule type" value="Genomic_DNA"/>
</dbReference>
<dbReference type="GeneID" id="75691270"/>
<keyword evidence="2" id="KW-1185">Reference proteome</keyword>
<accession>A0AAE7RYB7</accession>
<evidence type="ECO:0000313" key="1">
    <source>
        <dbReference type="EMBL" id="QWM90183.1"/>
    </source>
</evidence>
<evidence type="ECO:0000313" key="2">
    <source>
        <dbReference type="Proteomes" id="UP000827813"/>
    </source>
</evidence>
<proteinExistence type="predicted"/>
<dbReference type="KEGG" id="vg:75691270"/>
<dbReference type="Proteomes" id="UP000827813">
    <property type="component" value="Segment"/>
</dbReference>
<dbReference type="RefSeq" id="YP_010359755.1">
    <property type="nucleotide sequence ID" value="NC_062776.1"/>
</dbReference>
<name>A0AAE7RYB7_9CAUD</name>